<dbReference type="RefSeq" id="WP_007642561.1">
    <property type="nucleotide sequence ID" value="NC_020514.1"/>
</dbReference>
<gene>
    <name evidence="4" type="ORF">C427_4814</name>
</gene>
<sequence>MQFNYIVYFVLILLGCYLVSKAFIRLQLSRAKHPSLRGHSKWSRRIARKIPFFTYTDSKYFSTDGAPNNIAQLRRAGMQRLQDKLAKQSIKTLAYCESIEKSISDVRFTSHYRIPFPFRNRLSKIFKLGSIADETKGSQIKDLDGNWRYDLSGSYGVNVFGYDFYKECMEVGAQKTKLLGPVLGAYHPVIGENVALIKQISGLDEVSFHMSGTEAVMQAVRLARYHTGKTHLVRLCGAYHGWWDGVQPGIGNNRATHDVYTLADLSERTLHVLKTRKDIACILINPLQAFHPNADSASDVSLIASDRDTHFDKAAYSYWLCRIRKICTQKNIVLIFDEVFTGFRLSYRGAQGFFGVQADMVTYGKTLGGGYPVGVLAGTYSLMKRFKDDKPVDVSFARGTFNSHPYVMGAMNEFLRRTRLPEIQALYQASESLWNERVADFNQRLLVEKLPLKITNMHSILSVIYTQPSRYNWMLQFYLRHAGLELSWTGTGRFIMSFSYTDEEFEQVIECFVKAAQQMSQDGWWWSHLELTNKAIKRQFLGDMLAAMFPILSPVLRPLLPAPLSKLKCSVNLTNESLTAAEFVVPPNNNTNQVG</sequence>
<evidence type="ECO:0000256" key="2">
    <source>
        <dbReference type="ARBA" id="ARBA00022898"/>
    </source>
</evidence>
<keyword evidence="3" id="KW-0812">Transmembrane</keyword>
<dbReference type="STRING" id="1129794.C427_4814"/>
<protein>
    <recommendedName>
        <fullName evidence="6">Glutamate-1-semialdehyde 2,1-aminomutase</fullName>
    </recommendedName>
</protein>
<dbReference type="Proteomes" id="UP000011864">
    <property type="component" value="Chromosome"/>
</dbReference>
<dbReference type="InterPro" id="IPR015424">
    <property type="entry name" value="PyrdxlP-dep_Trfase"/>
</dbReference>
<dbReference type="Gene3D" id="3.90.1150.10">
    <property type="entry name" value="Aspartate Aminotransferase, domain 1"/>
    <property type="match status" value="1"/>
</dbReference>
<evidence type="ECO:0000256" key="1">
    <source>
        <dbReference type="ARBA" id="ARBA00001933"/>
    </source>
</evidence>
<dbReference type="HOGENOM" id="CLU_491502_0_0_6"/>
<keyword evidence="5" id="KW-1185">Reference proteome</keyword>
<keyword evidence="3" id="KW-0472">Membrane</keyword>
<feature type="transmembrane region" description="Helical" evidence="3">
    <location>
        <begin position="6"/>
        <end position="24"/>
    </location>
</feature>
<accession>K6ZVN4</accession>
<keyword evidence="2" id="KW-0663">Pyridoxal phosphate</keyword>
<organism evidence="4 5">
    <name type="scientific">Paraglaciecola psychrophila 170</name>
    <dbReference type="NCBI Taxonomy" id="1129794"/>
    <lineage>
        <taxon>Bacteria</taxon>
        <taxon>Pseudomonadati</taxon>
        <taxon>Pseudomonadota</taxon>
        <taxon>Gammaproteobacteria</taxon>
        <taxon>Alteromonadales</taxon>
        <taxon>Alteromonadaceae</taxon>
        <taxon>Paraglaciecola</taxon>
    </lineage>
</organism>
<keyword evidence="3" id="KW-1133">Transmembrane helix</keyword>
<dbReference type="InterPro" id="IPR005814">
    <property type="entry name" value="Aminotrans_3"/>
</dbReference>
<dbReference type="KEGG" id="gps:C427_4814"/>
<name>K6ZVN4_9ALTE</name>
<reference evidence="4 5" key="1">
    <citation type="journal article" date="2013" name="Genome Announc.">
        <title>Complete Genome Sequence of Glaciecola psychrophila Strain 170T.</title>
        <authorList>
            <person name="Yin J."/>
            <person name="Chen J."/>
            <person name="Liu G."/>
            <person name="Yu Y."/>
            <person name="Song L."/>
            <person name="Wang X."/>
            <person name="Qu X."/>
        </authorList>
    </citation>
    <scope>NUCLEOTIDE SEQUENCE [LARGE SCALE GENOMIC DNA]</scope>
    <source>
        <strain evidence="4 5">170</strain>
    </source>
</reference>
<dbReference type="OrthoDB" id="9801052at2"/>
<dbReference type="InterPro" id="IPR015422">
    <property type="entry name" value="PyrdxlP-dep_Trfase_small"/>
</dbReference>
<dbReference type="GO" id="GO:0030170">
    <property type="term" value="F:pyridoxal phosphate binding"/>
    <property type="evidence" value="ECO:0007669"/>
    <property type="project" value="InterPro"/>
</dbReference>
<evidence type="ECO:0008006" key="6">
    <source>
        <dbReference type="Google" id="ProtNLM"/>
    </source>
</evidence>
<dbReference type="AlphaFoldDB" id="K6ZVN4"/>
<dbReference type="EMBL" id="CP003837">
    <property type="protein sequence ID" value="AGH46913.1"/>
    <property type="molecule type" value="Genomic_DNA"/>
</dbReference>
<dbReference type="Gene3D" id="3.40.640.10">
    <property type="entry name" value="Type I PLP-dependent aspartate aminotransferase-like (Major domain)"/>
    <property type="match status" value="1"/>
</dbReference>
<evidence type="ECO:0000313" key="5">
    <source>
        <dbReference type="Proteomes" id="UP000011864"/>
    </source>
</evidence>
<dbReference type="InterPro" id="IPR049704">
    <property type="entry name" value="Aminotrans_3_PPA_site"/>
</dbReference>
<proteinExistence type="predicted"/>
<dbReference type="GO" id="GO:0008483">
    <property type="term" value="F:transaminase activity"/>
    <property type="evidence" value="ECO:0007669"/>
    <property type="project" value="InterPro"/>
</dbReference>
<dbReference type="InterPro" id="IPR015421">
    <property type="entry name" value="PyrdxlP-dep_Trfase_major"/>
</dbReference>
<dbReference type="eggNOG" id="COG0001">
    <property type="taxonomic scope" value="Bacteria"/>
</dbReference>
<dbReference type="PANTHER" id="PTHR43713">
    <property type="entry name" value="GLUTAMATE-1-SEMIALDEHYDE 2,1-AMINOMUTASE"/>
    <property type="match status" value="1"/>
</dbReference>
<dbReference type="Pfam" id="PF00202">
    <property type="entry name" value="Aminotran_3"/>
    <property type="match status" value="2"/>
</dbReference>
<evidence type="ECO:0000313" key="4">
    <source>
        <dbReference type="EMBL" id="AGH46913.1"/>
    </source>
</evidence>
<comment type="cofactor">
    <cofactor evidence="1">
        <name>pyridoxal 5'-phosphate</name>
        <dbReference type="ChEBI" id="CHEBI:597326"/>
    </cofactor>
</comment>
<dbReference type="PROSITE" id="PS00600">
    <property type="entry name" value="AA_TRANSFER_CLASS_3"/>
    <property type="match status" value="1"/>
</dbReference>
<dbReference type="PANTHER" id="PTHR43713:SF3">
    <property type="entry name" value="GLUTAMATE-1-SEMIALDEHYDE 2,1-AMINOMUTASE 1, CHLOROPLASTIC-RELATED"/>
    <property type="match status" value="1"/>
</dbReference>
<dbReference type="SUPFAM" id="SSF53383">
    <property type="entry name" value="PLP-dependent transferases"/>
    <property type="match status" value="1"/>
</dbReference>
<dbReference type="PATRIC" id="fig|1129794.4.peg.4796"/>
<evidence type="ECO:0000256" key="3">
    <source>
        <dbReference type="SAM" id="Phobius"/>
    </source>
</evidence>